<dbReference type="InterPro" id="IPR020399">
    <property type="entry name" value="T-cell_rcpt-assoc_TM_adapter-1"/>
</dbReference>
<dbReference type="EMBL" id="JAUZQC010000015">
    <property type="protein sequence ID" value="KAK5858534.1"/>
    <property type="molecule type" value="Genomic_DNA"/>
</dbReference>
<dbReference type="GO" id="GO:0001920">
    <property type="term" value="P:negative regulation of receptor recycling"/>
    <property type="evidence" value="ECO:0007669"/>
    <property type="project" value="TreeGrafter"/>
</dbReference>
<keyword evidence="1" id="KW-0472">Membrane</keyword>
<protein>
    <submittedName>
        <fullName evidence="2">Uncharacterized protein</fullName>
    </submittedName>
</protein>
<dbReference type="AlphaFoldDB" id="A0AAN7XDD5"/>
<sequence>MTDTIVTALVLLSLALFLSVCLNIFFCIRQRHPSCRERGECCFRNVNTAESPSQDEEHHFHHNRYDEMQENPIYGNISSDRGDSLEVCYEMMTMKHERDRMKSTEPDLNYASLDLNLAKKRMKKNRHQQGATQRQSKLQEELPVHLTPPQDSFLEVVADMDAHLPARNTSTMVSHSSIYLNSQQIAQETEELERDRGINMEREIVGWGGIRKGQSREWKEEQEFEGGRTDRHYANGGVCTPEVEAIQNSADHFIGSFNHDSEHQD</sequence>
<comment type="caution">
    <text evidence="2">The sequence shown here is derived from an EMBL/GenBank/DDBJ whole genome shotgun (WGS) entry which is preliminary data.</text>
</comment>
<dbReference type="GO" id="GO:0050862">
    <property type="term" value="P:positive regulation of T cell receptor signaling pathway"/>
    <property type="evidence" value="ECO:0007669"/>
    <property type="project" value="TreeGrafter"/>
</dbReference>
<evidence type="ECO:0000313" key="3">
    <source>
        <dbReference type="Proteomes" id="UP001346869"/>
    </source>
</evidence>
<gene>
    <name evidence="2" type="ORF">PBY51_002667</name>
</gene>
<dbReference type="PANTHER" id="PTHR15951">
    <property type="entry name" value="T-CELL RECEPTOR-ASSOCIATED TRANSMEMBRANE ADAPTER 1"/>
    <property type="match status" value="1"/>
</dbReference>
<keyword evidence="3" id="KW-1185">Reference proteome</keyword>
<dbReference type="PANTHER" id="PTHR15951:SF2">
    <property type="entry name" value="T-CELL RECEPTOR-ASSOCIATED TRANSMEMBRANE ADAPTER 1"/>
    <property type="match status" value="1"/>
</dbReference>
<name>A0AAN7XDD5_ELEMC</name>
<keyword evidence="1" id="KW-1133">Transmembrane helix</keyword>
<feature type="transmembrane region" description="Helical" evidence="1">
    <location>
        <begin position="6"/>
        <end position="28"/>
    </location>
</feature>
<organism evidence="2 3">
    <name type="scientific">Eleginops maclovinus</name>
    <name type="common">Patagonian blennie</name>
    <name type="synonym">Eleginus maclovinus</name>
    <dbReference type="NCBI Taxonomy" id="56733"/>
    <lineage>
        <taxon>Eukaryota</taxon>
        <taxon>Metazoa</taxon>
        <taxon>Chordata</taxon>
        <taxon>Craniata</taxon>
        <taxon>Vertebrata</taxon>
        <taxon>Euteleostomi</taxon>
        <taxon>Actinopterygii</taxon>
        <taxon>Neopterygii</taxon>
        <taxon>Teleostei</taxon>
        <taxon>Neoteleostei</taxon>
        <taxon>Acanthomorphata</taxon>
        <taxon>Eupercaria</taxon>
        <taxon>Perciformes</taxon>
        <taxon>Notothenioidei</taxon>
        <taxon>Eleginopidae</taxon>
        <taxon>Eleginops</taxon>
    </lineage>
</organism>
<keyword evidence="1" id="KW-0812">Transmembrane</keyword>
<accession>A0AAN7XDD5</accession>
<evidence type="ECO:0000256" key="1">
    <source>
        <dbReference type="SAM" id="Phobius"/>
    </source>
</evidence>
<reference evidence="2 3" key="1">
    <citation type="journal article" date="2023" name="Genes (Basel)">
        <title>Chromosome-Level Genome Assembly and Circadian Gene Repertoire of the Patagonia Blennie Eleginops maclovinus-The Closest Ancestral Proxy of Antarctic Cryonotothenioids.</title>
        <authorList>
            <person name="Cheng C.C."/>
            <person name="Rivera-Colon A.G."/>
            <person name="Minhas B.F."/>
            <person name="Wilson L."/>
            <person name="Rayamajhi N."/>
            <person name="Vargas-Chacoff L."/>
            <person name="Catchen J.M."/>
        </authorList>
    </citation>
    <scope>NUCLEOTIDE SEQUENCE [LARGE SCALE GENOMIC DNA]</scope>
    <source>
        <strain evidence="2">JMC-PN-2008</strain>
    </source>
</reference>
<dbReference type="Proteomes" id="UP001346869">
    <property type="component" value="Unassembled WGS sequence"/>
</dbReference>
<evidence type="ECO:0000313" key="2">
    <source>
        <dbReference type="EMBL" id="KAK5858534.1"/>
    </source>
</evidence>
<dbReference type="GO" id="GO:0042101">
    <property type="term" value="C:T cell receptor complex"/>
    <property type="evidence" value="ECO:0007669"/>
    <property type="project" value="TreeGrafter"/>
</dbReference>
<reference evidence="2 3" key="2">
    <citation type="journal article" date="2023" name="Mol. Biol. Evol.">
        <title>Genomics of Secondarily Temperate Adaptation in the Only Non-Antarctic Icefish.</title>
        <authorList>
            <person name="Rivera-Colon A.G."/>
            <person name="Rayamajhi N."/>
            <person name="Minhas B.F."/>
            <person name="Madrigal G."/>
            <person name="Bilyk K.T."/>
            <person name="Yoon V."/>
            <person name="Hune M."/>
            <person name="Gregory S."/>
            <person name="Cheng C.H.C."/>
            <person name="Catchen J.M."/>
        </authorList>
    </citation>
    <scope>NUCLEOTIDE SEQUENCE [LARGE SCALE GENOMIC DNA]</scope>
    <source>
        <strain evidence="2">JMC-PN-2008</strain>
    </source>
</reference>
<proteinExistence type="predicted"/>